<dbReference type="SMART" id="SM00256">
    <property type="entry name" value="FBOX"/>
    <property type="match status" value="1"/>
</dbReference>
<dbReference type="CDD" id="cd09917">
    <property type="entry name" value="F-box_SF"/>
    <property type="match status" value="1"/>
</dbReference>
<proteinExistence type="predicted"/>
<dbReference type="InterPro" id="IPR001810">
    <property type="entry name" value="F-box_dom"/>
</dbReference>
<organism evidence="2 3">
    <name type="scientific">Dactylellina haptotyla (strain CBS 200.50)</name>
    <name type="common">Nematode-trapping fungus</name>
    <name type="synonym">Monacrosporium haptotylum</name>
    <dbReference type="NCBI Taxonomy" id="1284197"/>
    <lineage>
        <taxon>Eukaryota</taxon>
        <taxon>Fungi</taxon>
        <taxon>Dikarya</taxon>
        <taxon>Ascomycota</taxon>
        <taxon>Pezizomycotina</taxon>
        <taxon>Orbiliomycetes</taxon>
        <taxon>Orbiliales</taxon>
        <taxon>Orbiliaceae</taxon>
        <taxon>Dactylellina</taxon>
    </lineage>
</organism>
<comment type="caution">
    <text evidence="2">The sequence shown here is derived from an EMBL/GenBank/DDBJ whole genome shotgun (WGS) entry which is preliminary data.</text>
</comment>
<evidence type="ECO:0000259" key="1">
    <source>
        <dbReference type="PROSITE" id="PS50181"/>
    </source>
</evidence>
<keyword evidence="3" id="KW-1185">Reference proteome</keyword>
<gene>
    <name evidence="2" type="ORF">H072_9289</name>
</gene>
<reference evidence="3" key="2">
    <citation type="submission" date="2013-04" db="EMBL/GenBank/DDBJ databases">
        <title>Genomic mechanisms accounting for the adaptation to parasitism in nematode-trapping fungi.</title>
        <authorList>
            <person name="Ahren D.G."/>
        </authorList>
    </citation>
    <scope>NUCLEOTIDE SEQUENCE [LARGE SCALE GENOMIC DNA]</scope>
    <source>
        <strain evidence="3">CBS 200.50</strain>
    </source>
</reference>
<dbReference type="EMBL" id="AQGS01000759">
    <property type="protein sequence ID" value="EPS37090.1"/>
    <property type="molecule type" value="Genomic_DNA"/>
</dbReference>
<dbReference type="Proteomes" id="UP000015100">
    <property type="component" value="Unassembled WGS sequence"/>
</dbReference>
<dbReference type="PROSITE" id="PS50181">
    <property type="entry name" value="FBOX"/>
    <property type="match status" value="1"/>
</dbReference>
<dbReference type="OrthoDB" id="5428834at2759"/>
<dbReference type="HOGENOM" id="CLU_924444_0_0_1"/>
<dbReference type="InterPro" id="IPR036047">
    <property type="entry name" value="F-box-like_dom_sf"/>
</dbReference>
<dbReference type="AlphaFoldDB" id="S8A259"/>
<accession>S8A259</accession>
<protein>
    <recommendedName>
        <fullName evidence="1">F-box domain-containing protein</fullName>
    </recommendedName>
</protein>
<dbReference type="SUPFAM" id="SSF81383">
    <property type="entry name" value="F-box domain"/>
    <property type="match status" value="1"/>
</dbReference>
<evidence type="ECO:0000313" key="2">
    <source>
        <dbReference type="EMBL" id="EPS37090.1"/>
    </source>
</evidence>
<evidence type="ECO:0000313" key="3">
    <source>
        <dbReference type="Proteomes" id="UP000015100"/>
    </source>
</evidence>
<reference evidence="2 3" key="1">
    <citation type="journal article" date="2013" name="PLoS Genet.">
        <title>Genomic mechanisms accounting for the adaptation to parasitism in nematode-trapping fungi.</title>
        <authorList>
            <person name="Meerupati T."/>
            <person name="Andersson K.M."/>
            <person name="Friman E."/>
            <person name="Kumar D."/>
            <person name="Tunlid A."/>
            <person name="Ahren D."/>
        </authorList>
    </citation>
    <scope>NUCLEOTIDE SEQUENCE [LARGE SCALE GENOMIC DNA]</scope>
    <source>
        <strain evidence="2 3">CBS 200.50</strain>
    </source>
</reference>
<name>S8A259_DACHA</name>
<sequence>MGGRTTLDYDPTGKGPAVHLPFEIYIEIFSYLSFPEQLCASIACKHWQSVILASPLLKRRRYHPRPEATGISNFHRLLDSFSNFAIVLQNGRITKYNYEWIENGGDTKEFPGRGWQPVIGSNGNVVGYRERGHWWRNVDVPADCPLLDEMVFSPYIDYQCLTGKNQTYEAPMEAPTLQSLRMNAMTRFSVELTMATQNEKMPVVYVTGGWPGSTFAWTVEENRSIRAVGEIFAATALASLVKRGGFKRNQEYEIRFVHFRELRTSVTGGVGLVGTPSSYMYRTAIGTLRGHFKDYELMENT</sequence>
<dbReference type="Gene3D" id="1.20.1280.50">
    <property type="match status" value="1"/>
</dbReference>
<feature type="domain" description="F-box" evidence="1">
    <location>
        <begin position="14"/>
        <end position="60"/>
    </location>
</feature>
<dbReference type="Pfam" id="PF12937">
    <property type="entry name" value="F-box-like"/>
    <property type="match status" value="1"/>
</dbReference>